<dbReference type="RefSeq" id="WP_283833187.1">
    <property type="nucleotide sequence ID" value="NZ_JASJEU010000025.1"/>
</dbReference>
<gene>
    <name evidence="2" type="ORF">QNJ86_13575</name>
</gene>
<reference evidence="2 3" key="1">
    <citation type="submission" date="2023-05" db="EMBL/GenBank/DDBJ databases">
        <title>Gordonibacter KGMB12511T sp. nov., isolated from faeces of healthy Korean.</title>
        <authorList>
            <person name="Kim H.S."/>
            <person name="Kim J.-S."/>
            <person name="Suh M.K."/>
            <person name="Eom M.K."/>
            <person name="Do H.E."/>
            <person name="Lee J.-S."/>
        </authorList>
    </citation>
    <scope>NUCLEOTIDE SEQUENCE [LARGE SCALE GENOMIC DNA]</scope>
    <source>
        <strain evidence="2 3">KGMB12511</strain>
    </source>
</reference>
<keyword evidence="3" id="KW-1185">Reference proteome</keyword>
<dbReference type="EMBL" id="JASJEU010000025">
    <property type="protein sequence ID" value="MDJ1651835.1"/>
    <property type="molecule type" value="Genomic_DNA"/>
</dbReference>
<name>A0ABT7DQK8_9ACTN</name>
<accession>A0ABT7DQK8</accession>
<evidence type="ECO:0000313" key="2">
    <source>
        <dbReference type="EMBL" id="MDJ1651835.1"/>
    </source>
</evidence>
<feature type="compositionally biased region" description="Low complexity" evidence="1">
    <location>
        <begin position="9"/>
        <end position="23"/>
    </location>
</feature>
<proteinExistence type="predicted"/>
<evidence type="ECO:0000256" key="1">
    <source>
        <dbReference type="SAM" id="MobiDB-lite"/>
    </source>
</evidence>
<protein>
    <submittedName>
        <fullName evidence="2">Uncharacterized protein</fullName>
    </submittedName>
</protein>
<organism evidence="2 3">
    <name type="scientific">Gordonibacter faecis</name>
    <dbReference type="NCBI Taxonomy" id="3047475"/>
    <lineage>
        <taxon>Bacteria</taxon>
        <taxon>Bacillati</taxon>
        <taxon>Actinomycetota</taxon>
        <taxon>Coriobacteriia</taxon>
        <taxon>Eggerthellales</taxon>
        <taxon>Eggerthellaceae</taxon>
        <taxon>Gordonibacter</taxon>
    </lineage>
</organism>
<feature type="compositionally biased region" description="Low complexity" evidence="1">
    <location>
        <begin position="45"/>
        <end position="58"/>
    </location>
</feature>
<evidence type="ECO:0000313" key="3">
    <source>
        <dbReference type="Proteomes" id="UP001232750"/>
    </source>
</evidence>
<dbReference type="Proteomes" id="UP001232750">
    <property type="component" value="Unassembled WGS sequence"/>
</dbReference>
<comment type="caution">
    <text evidence="2">The sequence shown here is derived from an EMBL/GenBank/DDBJ whole genome shotgun (WGS) entry which is preliminary data.</text>
</comment>
<sequence length="121" mass="12504">MSPEHDNVDAVTGATVDAVTGATRWEGEAKVDGEGSGEMSRGEAEMGAEPCGEAEPGAESGGEEAGEDAPARTRSIQEVVDAVTGATWSTRNRIMEDLFREDLNAGASNLPTFAPPGTPVR</sequence>
<feature type="region of interest" description="Disordered" evidence="1">
    <location>
        <begin position="1"/>
        <end position="76"/>
    </location>
</feature>